<dbReference type="EMBL" id="KZ993990">
    <property type="protein sequence ID" value="RKO94154.1"/>
    <property type="molecule type" value="Genomic_DNA"/>
</dbReference>
<accession>A0A4P9WML3</accession>
<name>A0A4P9WML3_9FUNG</name>
<sequence length="334" mass="37272">MKDAQDSFTWNFTVGRVHMGYHSGNDFMLILDGTNIPLRLMLPREFLPGRTSLFAVVAPVQILNEGKTFVERIMRQPNKGQALKDGPFWKDYEVKQLVWPKDAKTWEPLKTIKDTATYGEWLHTLRSKVGILHHSSNDYNINGNDGSFALGFIHPTGASCTDVTVLGVEGLVVCPHTSQLNLGSKRASEAVCAAQQPVSCRTPSFLRLAPNFGRFALGLDKGQELSTWLKIQLPTSRVYGLYRPASQDFRCHRRNPKCQELHAQFDPNCWELSAWLAQASRASHSARNPVTGWLGVGALPACLHRRHLGCAPQNPKPHKSHLWLGRGWGASCLV</sequence>
<evidence type="ECO:0000313" key="2">
    <source>
        <dbReference type="Proteomes" id="UP000269721"/>
    </source>
</evidence>
<reference evidence="2" key="1">
    <citation type="journal article" date="2018" name="Nat. Microbiol.">
        <title>Leveraging single-cell genomics to expand the fungal tree of life.</title>
        <authorList>
            <person name="Ahrendt S.R."/>
            <person name="Quandt C.A."/>
            <person name="Ciobanu D."/>
            <person name="Clum A."/>
            <person name="Salamov A."/>
            <person name="Andreopoulos B."/>
            <person name="Cheng J.F."/>
            <person name="Woyke T."/>
            <person name="Pelin A."/>
            <person name="Henrissat B."/>
            <person name="Reynolds N.K."/>
            <person name="Benny G.L."/>
            <person name="Smith M.E."/>
            <person name="James T.Y."/>
            <person name="Grigoriev I.V."/>
        </authorList>
    </citation>
    <scope>NUCLEOTIDE SEQUENCE [LARGE SCALE GENOMIC DNA]</scope>
</reference>
<gene>
    <name evidence="1" type="ORF">BDK51DRAFT_44248</name>
</gene>
<keyword evidence="2" id="KW-1185">Reference proteome</keyword>
<protein>
    <submittedName>
        <fullName evidence="1">Uncharacterized protein</fullName>
    </submittedName>
</protein>
<dbReference type="AlphaFoldDB" id="A0A4P9WML3"/>
<proteinExistence type="predicted"/>
<organism evidence="1 2">
    <name type="scientific">Blyttiomyces helicus</name>
    <dbReference type="NCBI Taxonomy" id="388810"/>
    <lineage>
        <taxon>Eukaryota</taxon>
        <taxon>Fungi</taxon>
        <taxon>Fungi incertae sedis</taxon>
        <taxon>Chytridiomycota</taxon>
        <taxon>Chytridiomycota incertae sedis</taxon>
        <taxon>Chytridiomycetes</taxon>
        <taxon>Chytridiomycetes incertae sedis</taxon>
        <taxon>Blyttiomyces</taxon>
    </lineage>
</organism>
<dbReference type="Proteomes" id="UP000269721">
    <property type="component" value="Unassembled WGS sequence"/>
</dbReference>
<evidence type="ECO:0000313" key="1">
    <source>
        <dbReference type="EMBL" id="RKO94154.1"/>
    </source>
</evidence>